<proteinExistence type="predicted"/>
<gene>
    <name evidence="1" type="ORF">MN116_006843</name>
</gene>
<evidence type="ECO:0000313" key="1">
    <source>
        <dbReference type="EMBL" id="KAK4469275.1"/>
    </source>
</evidence>
<dbReference type="EMBL" id="JALJAT010000005">
    <property type="protein sequence ID" value="KAK4469275.1"/>
    <property type="molecule type" value="Genomic_DNA"/>
</dbReference>
<protein>
    <submittedName>
        <fullName evidence="1">Uncharacterized protein</fullName>
    </submittedName>
</protein>
<comment type="caution">
    <text evidence="1">The sequence shown here is derived from an EMBL/GenBank/DDBJ whole genome shotgun (WGS) entry which is preliminary data.</text>
</comment>
<reference evidence="1" key="1">
    <citation type="submission" date="2022-04" db="EMBL/GenBank/DDBJ databases">
        <authorList>
            <person name="Xu L."/>
            <person name="Lv Z."/>
        </authorList>
    </citation>
    <scope>NUCLEOTIDE SEQUENCE</scope>
    <source>
        <strain evidence="1">LV_2022a</strain>
    </source>
</reference>
<dbReference type="AlphaFoldDB" id="A0AAE1Z8W5"/>
<organism evidence="1 2">
    <name type="scientific">Schistosoma mekongi</name>
    <name type="common">Parasitic worm</name>
    <dbReference type="NCBI Taxonomy" id="38744"/>
    <lineage>
        <taxon>Eukaryota</taxon>
        <taxon>Metazoa</taxon>
        <taxon>Spiralia</taxon>
        <taxon>Lophotrochozoa</taxon>
        <taxon>Platyhelminthes</taxon>
        <taxon>Trematoda</taxon>
        <taxon>Digenea</taxon>
        <taxon>Strigeidida</taxon>
        <taxon>Schistosomatoidea</taxon>
        <taxon>Schistosomatidae</taxon>
        <taxon>Schistosoma</taxon>
    </lineage>
</organism>
<sequence length="296" mass="34881">MTLGGYTDYYYYSLDGDDDDDAEIEEFKRKNEAKRKARERAKIEFERDIEKAITSDARQIARKASDTVLNEYDEVKQRACSRDQQTLEYIDEILRNAERSPFYVPSTQLNTRRGSYNRNIVIRNDDRLNKPTTDDMVSKSQMDTICPINGKIRDSRSNETARQKMKRVEERLEGILDYELPSADSFKNMRHSLREINDKMSKHRLLLDRHNSTDLVDEDDECKVSERINEKYKELEERMPCLTMSDRQREKVKRTTRFDPCFIPGYSTGLSITNSEQNAELRSRIKSLLLRTKRNG</sequence>
<accession>A0AAE1Z8W5</accession>
<dbReference type="Proteomes" id="UP001292079">
    <property type="component" value="Unassembled WGS sequence"/>
</dbReference>
<keyword evidence="2" id="KW-1185">Reference proteome</keyword>
<name>A0AAE1Z8W5_SCHME</name>
<reference evidence="1" key="2">
    <citation type="journal article" date="2023" name="Infect Dis Poverty">
        <title>Chromosome-scale genome of the human blood fluke Schistosoma mekongi and its implications for public health.</title>
        <authorList>
            <person name="Zhou M."/>
            <person name="Xu L."/>
            <person name="Xu D."/>
            <person name="Chen W."/>
            <person name="Khan J."/>
            <person name="Hu Y."/>
            <person name="Huang H."/>
            <person name="Wei H."/>
            <person name="Zhang Y."/>
            <person name="Chusongsang P."/>
            <person name="Tanasarnprasert K."/>
            <person name="Hu X."/>
            <person name="Limpanont Y."/>
            <person name="Lv Z."/>
        </authorList>
    </citation>
    <scope>NUCLEOTIDE SEQUENCE</scope>
    <source>
        <strain evidence="1">LV_2022a</strain>
    </source>
</reference>
<evidence type="ECO:0000313" key="2">
    <source>
        <dbReference type="Proteomes" id="UP001292079"/>
    </source>
</evidence>